<dbReference type="AlphaFoldDB" id="A0A1I7W7J4"/>
<dbReference type="Proteomes" id="UP000095283">
    <property type="component" value="Unplaced"/>
</dbReference>
<keyword evidence="1" id="KW-0732">Signal</keyword>
<evidence type="ECO:0000313" key="2">
    <source>
        <dbReference type="Proteomes" id="UP000095283"/>
    </source>
</evidence>
<evidence type="ECO:0000313" key="3">
    <source>
        <dbReference type="WBParaSite" id="Hba_00588"/>
    </source>
</evidence>
<proteinExistence type="predicted"/>
<sequence length="82" mass="9766">MKSLLEVIRFFYVFTTCLQQWNAANKESTNAMATHRLQHYFLNQEVSATDFDTPSLFQYNFIFRIVRSVVYCMVYLVYCNNA</sequence>
<organism evidence="2 3">
    <name type="scientific">Heterorhabditis bacteriophora</name>
    <name type="common">Entomopathogenic nematode worm</name>
    <dbReference type="NCBI Taxonomy" id="37862"/>
    <lineage>
        <taxon>Eukaryota</taxon>
        <taxon>Metazoa</taxon>
        <taxon>Ecdysozoa</taxon>
        <taxon>Nematoda</taxon>
        <taxon>Chromadorea</taxon>
        <taxon>Rhabditida</taxon>
        <taxon>Rhabditina</taxon>
        <taxon>Rhabditomorpha</taxon>
        <taxon>Strongyloidea</taxon>
        <taxon>Heterorhabditidae</taxon>
        <taxon>Heterorhabditis</taxon>
    </lineage>
</organism>
<reference evidence="3" key="1">
    <citation type="submission" date="2016-11" db="UniProtKB">
        <authorList>
            <consortium name="WormBaseParasite"/>
        </authorList>
    </citation>
    <scope>IDENTIFICATION</scope>
</reference>
<dbReference type="WBParaSite" id="Hba_00588">
    <property type="protein sequence ID" value="Hba_00588"/>
    <property type="gene ID" value="Hba_00588"/>
</dbReference>
<evidence type="ECO:0000256" key="1">
    <source>
        <dbReference type="SAM" id="SignalP"/>
    </source>
</evidence>
<name>A0A1I7W7J4_HETBA</name>
<keyword evidence="2" id="KW-1185">Reference proteome</keyword>
<protein>
    <submittedName>
        <fullName evidence="3">Secreted protein</fullName>
    </submittedName>
</protein>
<accession>A0A1I7W7J4</accession>
<feature type="chain" id="PRO_5009310492" evidence="1">
    <location>
        <begin position="20"/>
        <end position="82"/>
    </location>
</feature>
<feature type="signal peptide" evidence="1">
    <location>
        <begin position="1"/>
        <end position="19"/>
    </location>
</feature>